<dbReference type="Proteomes" id="UP000646745">
    <property type="component" value="Unassembled WGS sequence"/>
</dbReference>
<accession>A0ABQ3E8X1</accession>
<evidence type="ECO:0000256" key="3">
    <source>
        <dbReference type="ARBA" id="ARBA00023002"/>
    </source>
</evidence>
<evidence type="ECO:0000256" key="4">
    <source>
        <dbReference type="SAM" id="MobiDB-lite"/>
    </source>
</evidence>
<keyword evidence="7" id="KW-1185">Reference proteome</keyword>
<dbReference type="InterPro" id="IPR036856">
    <property type="entry name" value="Ald_Oxase/Xan_DH_a/b_sf"/>
</dbReference>
<dbReference type="InterPro" id="IPR010419">
    <property type="entry name" value="CO_DH_gsu"/>
</dbReference>
<proteinExistence type="inferred from homology"/>
<dbReference type="Gene3D" id="3.30.530.20">
    <property type="match status" value="1"/>
</dbReference>
<comment type="similarity">
    <text evidence="1">Belongs to the xanthine dehydrogenase family.</text>
</comment>
<reference evidence="7" key="1">
    <citation type="journal article" date="2019" name="Int. J. Syst. Evol. Microbiol.">
        <title>The Global Catalogue of Microorganisms (GCM) 10K type strain sequencing project: providing services to taxonomists for standard genome sequencing and annotation.</title>
        <authorList>
            <consortium name="The Broad Institute Genomics Platform"/>
            <consortium name="The Broad Institute Genome Sequencing Center for Infectious Disease"/>
            <person name="Wu L."/>
            <person name="Ma J."/>
        </authorList>
    </citation>
    <scope>NUCLEOTIDE SEQUENCE [LARGE SCALE GENOMIC DNA]</scope>
    <source>
        <strain evidence="7">KCTC 32998</strain>
    </source>
</reference>
<evidence type="ECO:0000313" key="7">
    <source>
        <dbReference type="Proteomes" id="UP000646745"/>
    </source>
</evidence>
<dbReference type="SMART" id="SM01008">
    <property type="entry name" value="Ald_Xan_dh_C"/>
    <property type="match status" value="1"/>
</dbReference>
<gene>
    <name evidence="6" type="primary">cutL</name>
    <name evidence="6" type="ORF">GCM10009038_31060</name>
</gene>
<name>A0ABQ3E8X1_9GAMM</name>
<dbReference type="InterPro" id="IPR023393">
    <property type="entry name" value="START-like_dom_sf"/>
</dbReference>
<dbReference type="SUPFAM" id="SSF55961">
    <property type="entry name" value="Bet v1-like"/>
    <property type="match status" value="1"/>
</dbReference>
<dbReference type="InterPro" id="IPR000674">
    <property type="entry name" value="Ald_Oxase/Xan_DH_a/b"/>
</dbReference>
<evidence type="ECO:0000259" key="5">
    <source>
        <dbReference type="SMART" id="SM01008"/>
    </source>
</evidence>
<dbReference type="Pfam" id="PF01315">
    <property type="entry name" value="Ald_Xan_dh_C"/>
    <property type="match status" value="1"/>
</dbReference>
<dbReference type="InterPro" id="IPR046867">
    <property type="entry name" value="AldOxase/xan_DH_MoCoBD2"/>
</dbReference>
<feature type="region of interest" description="Disordered" evidence="4">
    <location>
        <begin position="813"/>
        <end position="837"/>
    </location>
</feature>
<evidence type="ECO:0000256" key="2">
    <source>
        <dbReference type="ARBA" id="ARBA00022505"/>
    </source>
</evidence>
<sequence length="999" mass="106916">MNSEAPLRDSLQTTHLGTRQPRVEDEALLRGLGRYADDIAIPPGTLYAAIVRSPHAHARLKTIDVEPALALPGVRGVLTGEDVQRWAAPFPVGVRQPMAHWCLAVDKVRHVGEPVAVVIAEDRYLAEDALDAVKVDYELLEPVIDPEIATGTESPVLHEAVGGNVVNDRHFVYGEPRGAFEDAAHRLSLKVRYPRSACTPIECYVVLGQYDPAEGGYDVMANFQGPYAIHSVMARALGVPANRLRLRTPPDSGGSFGIKQGVFPYVVMMGLAARKVGAPVKWVEDRLEHLQGASSATNRVTTIEAAFDDEGRVSALRFDQLDDCGAYLRAPEPATTYRMHGNLTGAYDIRHLEVRNRIVMTNKTPTGLNRGFGGPQVYFALERLMQRIAVELEIDPLTVIRRNLVPTGAFPYRCAAGALLDSGDYPGAIDMGVEEGGLATLLERRDAARAAGRLYGIGYTVAVEPSVSNMGYITMALTPEERRKGGPKNGAVSTATISVDPLGGVSVHVSSTPQGQGHRTVAAQVVADVLGVALERIRVDVELDTGKDAWSIASGNYSSRFAGAVAGAVHRAALKVRGRLAAIAAHQWQVAADDVQFADGRLFTLDDRHSAAFHRIAGATHWSPGTLPEGEPGGLRETAFWTPDELTAPDDDERINSSLCYGFIFDYCGVEIDVLTGRVEIDRYVTLHDAGRMLNPQLVDGQVRGAFAQAVGAALYEEFSYGEDGSFVSGTLADYLIPTAMEVPDPTILHMESPSPFTPLGAKGVGEGNNMSTPVCIANAVADALGERIDPAAIELPLTPAKVRGLIGIEEPARPEGVGEADVETASGGGSKLTASDSVEIPASPQAVYDSILDPEVLQVMIPGCHSLELTGDNAYHADVTVGVGMIRARFDARVELTDLDPPHALRLSGAGKSGMGDASGEAKIRLSELGNGHTRLDYDYEFAIGGKIASVGGRMLSSASKLLIGQIFSRLSQQVSGGRIRHSLWQRLTARFHRGGDQ</sequence>
<evidence type="ECO:0000256" key="1">
    <source>
        <dbReference type="ARBA" id="ARBA00006849"/>
    </source>
</evidence>
<evidence type="ECO:0000313" key="6">
    <source>
        <dbReference type="EMBL" id="GHB30090.1"/>
    </source>
</evidence>
<dbReference type="EMBL" id="BMZI01000007">
    <property type="protein sequence ID" value="GHB30090.1"/>
    <property type="molecule type" value="Genomic_DNA"/>
</dbReference>
<dbReference type="RefSeq" id="WP_189445642.1">
    <property type="nucleotide sequence ID" value="NZ_BMZI01000007.1"/>
</dbReference>
<dbReference type="CDD" id="cd05018">
    <property type="entry name" value="CoxG"/>
    <property type="match status" value="1"/>
</dbReference>
<dbReference type="Pfam" id="PF02738">
    <property type="entry name" value="MoCoBD_1"/>
    <property type="match status" value="1"/>
</dbReference>
<dbReference type="PANTHER" id="PTHR11908:SF132">
    <property type="entry name" value="ALDEHYDE OXIDASE 1-RELATED"/>
    <property type="match status" value="1"/>
</dbReference>
<organism evidence="6 7">
    <name type="scientific">Salinicola rhizosphaerae</name>
    <dbReference type="NCBI Taxonomy" id="1443141"/>
    <lineage>
        <taxon>Bacteria</taxon>
        <taxon>Pseudomonadati</taxon>
        <taxon>Pseudomonadota</taxon>
        <taxon>Gammaproteobacteria</taxon>
        <taxon>Oceanospirillales</taxon>
        <taxon>Halomonadaceae</taxon>
        <taxon>Salinicola</taxon>
    </lineage>
</organism>
<dbReference type="InterPro" id="IPR016208">
    <property type="entry name" value="Ald_Oxase/xanthine_DH-like"/>
</dbReference>
<dbReference type="PANTHER" id="PTHR11908">
    <property type="entry name" value="XANTHINE DEHYDROGENASE"/>
    <property type="match status" value="1"/>
</dbReference>
<comment type="caution">
    <text evidence="6">The sequence shown here is derived from an EMBL/GenBank/DDBJ whole genome shotgun (WGS) entry which is preliminary data.</text>
</comment>
<dbReference type="SUPFAM" id="SSF56003">
    <property type="entry name" value="Molybdenum cofactor-binding domain"/>
    <property type="match status" value="1"/>
</dbReference>
<dbReference type="Gene3D" id="3.30.365.10">
    <property type="entry name" value="Aldehyde oxidase/xanthine dehydrogenase, molybdopterin binding domain"/>
    <property type="match status" value="4"/>
</dbReference>
<protein>
    <submittedName>
        <fullName evidence="6">Carbon monoxide dehydrogenase</fullName>
    </submittedName>
</protein>
<dbReference type="InterPro" id="IPR037165">
    <property type="entry name" value="AldOxase/xan_DH_Mopterin-bd_sf"/>
</dbReference>
<dbReference type="Pfam" id="PF20256">
    <property type="entry name" value="MoCoBD_2"/>
    <property type="match status" value="1"/>
</dbReference>
<dbReference type="InterPro" id="IPR008274">
    <property type="entry name" value="AldOxase/xan_DH_MoCoBD1"/>
</dbReference>
<dbReference type="Pfam" id="PF06240">
    <property type="entry name" value="COXG"/>
    <property type="match status" value="1"/>
</dbReference>
<keyword evidence="3" id="KW-0560">Oxidoreductase</keyword>
<feature type="domain" description="Aldehyde oxidase/xanthine dehydrogenase a/b hammerhead" evidence="5">
    <location>
        <begin position="30"/>
        <end position="141"/>
    </location>
</feature>
<dbReference type="SUPFAM" id="SSF54665">
    <property type="entry name" value="CO dehydrogenase molybdoprotein N-domain-like"/>
    <property type="match status" value="1"/>
</dbReference>
<keyword evidence="2" id="KW-0500">Molybdenum</keyword>
<dbReference type="Gene3D" id="3.90.1170.50">
    <property type="entry name" value="Aldehyde oxidase/xanthine dehydrogenase, a/b hammerhead"/>
    <property type="match status" value="1"/>
</dbReference>